<sequence>MQFSTVLTLLGFTAIGLVQAQGPYDAPCGSYKTCLDICPNADFFPLIDQCEIGDSGEPDCYVNFYCKSDSQVRFSLSQCTPDYLSQYHPGHTSWKQNGNQNSRHLRRKSSPSTLDATLTAQASGNFGAPITAALQQAGLKITIITRPESTSTFPPGIPVIRTSYTLDDLTPALQGHDAVVCVVGPRGIGAQATMVDAAKAAGVKRFIINDFGWGPDFKGMPEFDEIHAHRKAGWDHAAATAEQNRSFTWTGITSGNPIDWAMRKFPLMGFDISTCSAVIYDDGTEEFTGTTLDGIGQAVVGVLQHPEETANRFVKVRSIKTCQRALLDAFQSVTGKEWDVRRATTQDLIESGRRKHQEGVGGWVLDLVVAQLFEPGKARCVVAASREESDAGLLGMVEESPEVVIRKALMGDA</sequence>
<proteinExistence type="inferred from homology"/>
<feature type="signal peptide" evidence="5">
    <location>
        <begin position="1"/>
        <end position="20"/>
    </location>
</feature>
<evidence type="ECO:0000313" key="8">
    <source>
        <dbReference type="Proteomes" id="UP000007963"/>
    </source>
</evidence>
<dbReference type="InterPro" id="IPR051609">
    <property type="entry name" value="NmrA/Isoflavone_reductase-like"/>
</dbReference>
<dbReference type="InterPro" id="IPR016040">
    <property type="entry name" value="NAD(P)-bd_dom"/>
</dbReference>
<evidence type="ECO:0000256" key="5">
    <source>
        <dbReference type="SAM" id="SignalP"/>
    </source>
</evidence>
<organism evidence="7 8">
    <name type="scientific">Aspergillus terreus (strain NIH 2624 / FGSC A1156)</name>
    <dbReference type="NCBI Taxonomy" id="341663"/>
    <lineage>
        <taxon>Eukaryota</taxon>
        <taxon>Fungi</taxon>
        <taxon>Dikarya</taxon>
        <taxon>Ascomycota</taxon>
        <taxon>Pezizomycotina</taxon>
        <taxon>Eurotiomycetes</taxon>
        <taxon>Eurotiomycetidae</taxon>
        <taxon>Eurotiales</taxon>
        <taxon>Aspergillaceae</taxon>
        <taxon>Aspergillus</taxon>
        <taxon>Aspergillus subgen. Circumdati</taxon>
    </lineage>
</organism>
<reference evidence="8" key="1">
    <citation type="submission" date="2005-09" db="EMBL/GenBank/DDBJ databases">
        <title>Annotation of the Aspergillus terreus NIH2624 genome.</title>
        <authorList>
            <person name="Birren B.W."/>
            <person name="Lander E.S."/>
            <person name="Galagan J.E."/>
            <person name="Nusbaum C."/>
            <person name="Devon K."/>
            <person name="Henn M."/>
            <person name="Ma L.-J."/>
            <person name="Jaffe D.B."/>
            <person name="Butler J."/>
            <person name="Alvarez P."/>
            <person name="Gnerre S."/>
            <person name="Grabherr M."/>
            <person name="Kleber M."/>
            <person name="Mauceli E.W."/>
            <person name="Brockman W."/>
            <person name="Rounsley S."/>
            <person name="Young S.K."/>
            <person name="LaButti K."/>
            <person name="Pushparaj V."/>
            <person name="DeCaprio D."/>
            <person name="Crawford M."/>
            <person name="Koehrsen M."/>
            <person name="Engels R."/>
            <person name="Montgomery P."/>
            <person name="Pearson M."/>
            <person name="Howarth C."/>
            <person name="Larson L."/>
            <person name="Luoma S."/>
            <person name="White J."/>
            <person name="Alvarado L."/>
            <person name="Kodira C.D."/>
            <person name="Zeng Q."/>
            <person name="Oleary S."/>
            <person name="Yandava C."/>
            <person name="Denning D.W."/>
            <person name="Nierman W.C."/>
            <person name="Milne T."/>
            <person name="Madden K."/>
        </authorList>
    </citation>
    <scope>NUCLEOTIDE SEQUENCE [LARGE SCALE GENOMIC DNA]</scope>
    <source>
        <strain evidence="8">NIH 2624 / FGSC A1156</strain>
    </source>
</reference>
<accession>Q0CUH2</accession>
<evidence type="ECO:0000313" key="7">
    <source>
        <dbReference type="EMBL" id="EAU37624.1"/>
    </source>
</evidence>
<keyword evidence="3" id="KW-0560">Oxidoreductase</keyword>
<feature type="region of interest" description="Disordered" evidence="4">
    <location>
        <begin position="90"/>
        <end position="111"/>
    </location>
</feature>
<evidence type="ECO:0000256" key="1">
    <source>
        <dbReference type="ARBA" id="ARBA00005725"/>
    </source>
</evidence>
<dbReference type="InterPro" id="IPR036291">
    <property type="entry name" value="NAD(P)-bd_dom_sf"/>
</dbReference>
<feature type="domain" description="NAD(P)-binding" evidence="6">
    <location>
        <begin position="122"/>
        <end position="260"/>
    </location>
</feature>
<dbReference type="CDD" id="cd05259">
    <property type="entry name" value="PCBER_SDR_a"/>
    <property type="match status" value="1"/>
</dbReference>
<dbReference type="Proteomes" id="UP000007963">
    <property type="component" value="Unassembled WGS sequence"/>
</dbReference>
<protein>
    <recommendedName>
        <fullName evidence="6">NAD(P)-binding domain-containing protein</fullName>
    </recommendedName>
</protein>
<dbReference type="InterPro" id="IPR045312">
    <property type="entry name" value="PCBER-like"/>
</dbReference>
<evidence type="ECO:0000256" key="4">
    <source>
        <dbReference type="SAM" id="MobiDB-lite"/>
    </source>
</evidence>
<evidence type="ECO:0000256" key="3">
    <source>
        <dbReference type="ARBA" id="ARBA00023002"/>
    </source>
</evidence>
<gene>
    <name evidence="7" type="ORF">ATEG_02662</name>
</gene>
<dbReference type="STRING" id="341663.Q0CUH2"/>
<dbReference type="AlphaFoldDB" id="Q0CUH2"/>
<dbReference type="Pfam" id="PF13460">
    <property type="entry name" value="NAD_binding_10"/>
    <property type="match status" value="1"/>
</dbReference>
<keyword evidence="5" id="KW-0732">Signal</keyword>
<dbReference type="VEuPathDB" id="FungiDB:ATEG_02662"/>
<dbReference type="OrthoDB" id="9974981at2759"/>
<dbReference type="OMA" id="MGFDIKN"/>
<evidence type="ECO:0000259" key="6">
    <source>
        <dbReference type="Pfam" id="PF13460"/>
    </source>
</evidence>
<dbReference type="HOGENOM" id="CLU_044876_3_3_1"/>
<feature type="compositionally biased region" description="Polar residues" evidence="4">
    <location>
        <begin position="93"/>
        <end position="102"/>
    </location>
</feature>
<dbReference type="GO" id="GO:0016491">
    <property type="term" value="F:oxidoreductase activity"/>
    <property type="evidence" value="ECO:0007669"/>
    <property type="project" value="UniProtKB-KW"/>
</dbReference>
<dbReference type="Gene3D" id="3.40.50.720">
    <property type="entry name" value="NAD(P)-binding Rossmann-like Domain"/>
    <property type="match status" value="1"/>
</dbReference>
<dbReference type="PANTHER" id="PTHR47706">
    <property type="entry name" value="NMRA-LIKE FAMILY PROTEIN"/>
    <property type="match status" value="1"/>
</dbReference>
<dbReference type="PANTHER" id="PTHR47706:SF9">
    <property type="entry name" value="NMRA-LIKE DOMAIN-CONTAINING PROTEIN-RELATED"/>
    <property type="match status" value="1"/>
</dbReference>
<dbReference type="GeneID" id="4317261"/>
<dbReference type="SUPFAM" id="SSF51735">
    <property type="entry name" value="NAD(P)-binding Rossmann-fold domains"/>
    <property type="match status" value="1"/>
</dbReference>
<comment type="similarity">
    <text evidence="1">Belongs to the NmrA-type oxidoreductase family. Isoflavone reductase subfamily.</text>
</comment>
<name>Q0CUH2_ASPTN</name>
<evidence type="ECO:0000256" key="2">
    <source>
        <dbReference type="ARBA" id="ARBA00022857"/>
    </source>
</evidence>
<dbReference type="Gene3D" id="3.90.25.10">
    <property type="entry name" value="UDP-galactose 4-epimerase, domain 1"/>
    <property type="match status" value="1"/>
</dbReference>
<dbReference type="RefSeq" id="XP_001211840.1">
    <property type="nucleotide sequence ID" value="XM_001211840.1"/>
</dbReference>
<dbReference type="eggNOG" id="ENOG502SM3M">
    <property type="taxonomic scope" value="Eukaryota"/>
</dbReference>
<keyword evidence="2" id="KW-0521">NADP</keyword>
<dbReference type="EMBL" id="CH476596">
    <property type="protein sequence ID" value="EAU37624.1"/>
    <property type="molecule type" value="Genomic_DNA"/>
</dbReference>
<feature type="chain" id="PRO_5004170620" description="NAD(P)-binding domain-containing protein" evidence="5">
    <location>
        <begin position="21"/>
        <end position="413"/>
    </location>
</feature>